<dbReference type="NCBIfam" id="TIGR02481">
    <property type="entry name" value="hemeryth_dom"/>
    <property type="match status" value="1"/>
</dbReference>
<dbReference type="InParanoid" id="A0A0G4H025"/>
<organism evidence="5 6">
    <name type="scientific">Vitrella brassicaformis (strain CCMP3155)</name>
    <dbReference type="NCBI Taxonomy" id="1169540"/>
    <lineage>
        <taxon>Eukaryota</taxon>
        <taxon>Sar</taxon>
        <taxon>Alveolata</taxon>
        <taxon>Colpodellida</taxon>
        <taxon>Vitrellaceae</taxon>
        <taxon>Vitrella</taxon>
    </lineage>
</organism>
<dbReference type="Gene3D" id="1.20.120.50">
    <property type="entry name" value="Hemerythrin-like"/>
    <property type="match status" value="1"/>
</dbReference>
<evidence type="ECO:0000256" key="2">
    <source>
        <dbReference type="ARBA" id="ARBA00022723"/>
    </source>
</evidence>
<dbReference type="Pfam" id="PF01814">
    <property type="entry name" value="Hemerythrin"/>
    <property type="match status" value="1"/>
</dbReference>
<evidence type="ECO:0000259" key="4">
    <source>
        <dbReference type="Pfam" id="PF01814"/>
    </source>
</evidence>
<keyword evidence="6" id="KW-1185">Reference proteome</keyword>
<accession>A0A0G4H025</accession>
<comment type="similarity">
    <text evidence="1">Belongs to the hemerythrin family.</text>
</comment>
<reference evidence="5 6" key="1">
    <citation type="submission" date="2014-11" db="EMBL/GenBank/DDBJ databases">
        <authorList>
            <person name="Zhu J."/>
            <person name="Qi W."/>
            <person name="Song R."/>
        </authorList>
    </citation>
    <scope>NUCLEOTIDE SEQUENCE [LARGE SCALE GENOMIC DNA]</scope>
</reference>
<dbReference type="InterPro" id="IPR012827">
    <property type="entry name" value="Hemerythrin_metal-bd"/>
</dbReference>
<dbReference type="PhylomeDB" id="A0A0G4H025"/>
<dbReference type="VEuPathDB" id="CryptoDB:Vbra_3493"/>
<dbReference type="InterPro" id="IPR012312">
    <property type="entry name" value="Hemerythrin-like"/>
</dbReference>
<evidence type="ECO:0000313" key="5">
    <source>
        <dbReference type="EMBL" id="CEM36899.1"/>
    </source>
</evidence>
<proteinExistence type="inferred from homology"/>
<name>A0A0G4H025_VITBC</name>
<evidence type="ECO:0000313" key="6">
    <source>
        <dbReference type="Proteomes" id="UP000041254"/>
    </source>
</evidence>
<keyword evidence="3" id="KW-0408">Iron</keyword>
<evidence type="ECO:0000256" key="1">
    <source>
        <dbReference type="ARBA" id="ARBA00010587"/>
    </source>
</evidence>
<evidence type="ECO:0000256" key="3">
    <source>
        <dbReference type="ARBA" id="ARBA00023004"/>
    </source>
</evidence>
<dbReference type="InterPro" id="IPR035938">
    <property type="entry name" value="Hemerythrin-like_sf"/>
</dbReference>
<dbReference type="AlphaFoldDB" id="A0A0G4H025"/>
<dbReference type="EMBL" id="CDMY01000908">
    <property type="protein sequence ID" value="CEM36899.1"/>
    <property type="molecule type" value="Genomic_DNA"/>
</dbReference>
<dbReference type="CDD" id="cd12107">
    <property type="entry name" value="Hemerythrin"/>
    <property type="match status" value="1"/>
</dbReference>
<sequence length="118" mass="14154">MEEIDLERASTVVETPEQRMMHLLEELVGYTIFHFHDEENMFIKHQLPAKRMTRHVRFHQALVEKVGDVLLTVDFTRMAVWDDLIAFLKDWLVLHIINVDQKDSALILQRQNKWKYIP</sequence>
<keyword evidence="2" id="KW-0479">Metal-binding</keyword>
<feature type="domain" description="Hemerythrin-like" evidence="4">
    <location>
        <begin position="17"/>
        <end position="97"/>
    </location>
</feature>
<gene>
    <name evidence="5" type="ORF">Vbra_3493</name>
</gene>
<dbReference type="GO" id="GO:0046872">
    <property type="term" value="F:metal ion binding"/>
    <property type="evidence" value="ECO:0007669"/>
    <property type="project" value="UniProtKB-KW"/>
</dbReference>
<dbReference type="Proteomes" id="UP000041254">
    <property type="component" value="Unassembled WGS sequence"/>
</dbReference>
<protein>
    <recommendedName>
        <fullName evidence="4">Hemerythrin-like domain-containing protein</fullName>
    </recommendedName>
</protein>
<dbReference type="SUPFAM" id="SSF47188">
    <property type="entry name" value="Hemerythrin-like"/>
    <property type="match status" value="1"/>
</dbReference>